<accession>A0ABN3WLN8</accession>
<gene>
    <name evidence="2" type="ORF">GCM10010478_18400</name>
</gene>
<feature type="region of interest" description="Disordered" evidence="1">
    <location>
        <begin position="39"/>
        <end position="60"/>
    </location>
</feature>
<sequence length="60" mass="6148">MGRQTERGAPRLDTSPTAAYRHAISGELAITVTAGNSRFVSGACRSPTGDRPLDTGDGGS</sequence>
<organism evidence="2 3">
    <name type="scientific">Streptomyces erythrogriseus</name>
    <dbReference type="NCBI Taxonomy" id="284027"/>
    <lineage>
        <taxon>Bacteria</taxon>
        <taxon>Bacillati</taxon>
        <taxon>Actinomycetota</taxon>
        <taxon>Actinomycetes</taxon>
        <taxon>Kitasatosporales</taxon>
        <taxon>Streptomycetaceae</taxon>
        <taxon>Streptomyces</taxon>
        <taxon>Streptomyces griseoincarnatus group</taxon>
    </lineage>
</organism>
<evidence type="ECO:0000313" key="2">
    <source>
        <dbReference type="EMBL" id="GAA2918737.1"/>
    </source>
</evidence>
<proteinExistence type="predicted"/>
<dbReference type="EMBL" id="BAAAVA010000014">
    <property type="protein sequence ID" value="GAA2918737.1"/>
    <property type="molecule type" value="Genomic_DNA"/>
</dbReference>
<comment type="caution">
    <text evidence="2">The sequence shown here is derived from an EMBL/GenBank/DDBJ whole genome shotgun (WGS) entry which is preliminary data.</text>
</comment>
<reference evidence="2 3" key="1">
    <citation type="journal article" date="2019" name="Int. J. Syst. Evol. Microbiol.">
        <title>The Global Catalogue of Microorganisms (GCM) 10K type strain sequencing project: providing services to taxonomists for standard genome sequencing and annotation.</title>
        <authorList>
            <consortium name="The Broad Institute Genomics Platform"/>
            <consortium name="The Broad Institute Genome Sequencing Center for Infectious Disease"/>
            <person name="Wu L."/>
            <person name="Ma J."/>
        </authorList>
    </citation>
    <scope>NUCLEOTIDE SEQUENCE [LARGE SCALE GENOMIC DNA]</scope>
    <source>
        <strain evidence="2 3">JCM 9650</strain>
    </source>
</reference>
<protein>
    <submittedName>
        <fullName evidence="2">Uncharacterized protein</fullName>
    </submittedName>
</protein>
<name>A0ABN3WLN8_9ACTN</name>
<evidence type="ECO:0000256" key="1">
    <source>
        <dbReference type="SAM" id="MobiDB-lite"/>
    </source>
</evidence>
<dbReference type="RefSeq" id="WP_346088576.1">
    <property type="nucleotide sequence ID" value="NZ_BAAAVA010000014.1"/>
</dbReference>
<dbReference type="Proteomes" id="UP001501423">
    <property type="component" value="Unassembled WGS sequence"/>
</dbReference>
<keyword evidence="3" id="KW-1185">Reference proteome</keyword>
<evidence type="ECO:0000313" key="3">
    <source>
        <dbReference type="Proteomes" id="UP001501423"/>
    </source>
</evidence>